<evidence type="ECO:0000313" key="2">
    <source>
        <dbReference type="EMBL" id="CZT53207.1"/>
    </source>
</evidence>
<protein>
    <submittedName>
        <fullName evidence="2">Uncharacterized protein</fullName>
    </submittedName>
</protein>
<dbReference type="EMBL" id="FJVC01000692">
    <property type="protein sequence ID" value="CZT53207.1"/>
    <property type="molecule type" value="Genomic_DNA"/>
</dbReference>
<dbReference type="Proteomes" id="UP000177625">
    <property type="component" value="Unassembled WGS sequence"/>
</dbReference>
<reference evidence="3" key="1">
    <citation type="submission" date="2016-03" db="EMBL/GenBank/DDBJ databases">
        <authorList>
            <person name="Guldener U."/>
        </authorList>
    </citation>
    <scope>NUCLEOTIDE SEQUENCE [LARGE SCALE GENOMIC DNA]</scope>
</reference>
<accession>A0A1E1MVY7</accession>
<evidence type="ECO:0000313" key="3">
    <source>
        <dbReference type="Proteomes" id="UP000177625"/>
    </source>
</evidence>
<sequence>MRLLFATAITALLLQSASACQCKTPFGDIAVFDTRLACDDCSGVFDSKTNQVC</sequence>
<feature type="signal peptide" evidence="1">
    <location>
        <begin position="1"/>
        <end position="19"/>
    </location>
</feature>
<evidence type="ECO:0000256" key="1">
    <source>
        <dbReference type="SAM" id="SignalP"/>
    </source>
</evidence>
<keyword evidence="3" id="KW-1185">Reference proteome</keyword>
<keyword evidence="1" id="KW-0732">Signal</keyword>
<dbReference type="PROSITE" id="PS51257">
    <property type="entry name" value="PROKAR_LIPOPROTEIN"/>
    <property type="match status" value="1"/>
</dbReference>
<feature type="chain" id="PRO_5009448755" evidence="1">
    <location>
        <begin position="20"/>
        <end position="53"/>
    </location>
</feature>
<dbReference type="AlphaFoldDB" id="A0A1E1MVY7"/>
<gene>
    <name evidence="2" type="ORF">RSE6_14675</name>
</gene>
<organism evidence="2 3">
    <name type="scientific">Rhynchosporium secalis</name>
    <name type="common">Barley scald fungus</name>
    <dbReference type="NCBI Taxonomy" id="38038"/>
    <lineage>
        <taxon>Eukaryota</taxon>
        <taxon>Fungi</taxon>
        <taxon>Dikarya</taxon>
        <taxon>Ascomycota</taxon>
        <taxon>Pezizomycotina</taxon>
        <taxon>Leotiomycetes</taxon>
        <taxon>Helotiales</taxon>
        <taxon>Ploettnerulaceae</taxon>
        <taxon>Rhynchosporium</taxon>
    </lineage>
</organism>
<proteinExistence type="predicted"/>
<name>A0A1E1MVY7_RHYSE</name>